<organism evidence="10 11">
    <name type="scientific">Armadillidium nasatum</name>
    <dbReference type="NCBI Taxonomy" id="96803"/>
    <lineage>
        <taxon>Eukaryota</taxon>
        <taxon>Metazoa</taxon>
        <taxon>Ecdysozoa</taxon>
        <taxon>Arthropoda</taxon>
        <taxon>Crustacea</taxon>
        <taxon>Multicrustacea</taxon>
        <taxon>Malacostraca</taxon>
        <taxon>Eumalacostraca</taxon>
        <taxon>Peracarida</taxon>
        <taxon>Isopoda</taxon>
        <taxon>Oniscidea</taxon>
        <taxon>Crinocheta</taxon>
        <taxon>Armadillidiidae</taxon>
        <taxon>Armadillidium</taxon>
    </lineage>
</organism>
<dbReference type="InterPro" id="IPR048741">
    <property type="entry name" value="Pus10-like_C"/>
</dbReference>
<evidence type="ECO:0000313" key="10">
    <source>
        <dbReference type="EMBL" id="KAB7497555.1"/>
    </source>
</evidence>
<dbReference type="SUPFAM" id="SSF55120">
    <property type="entry name" value="Pseudouridine synthase"/>
    <property type="match status" value="1"/>
</dbReference>
<dbReference type="FunFam" id="3.30.70.3190:FF:000001">
    <property type="entry name" value="tRNA pseudouridine synthase Pus10"/>
    <property type="match status" value="1"/>
</dbReference>
<dbReference type="Proteomes" id="UP000326759">
    <property type="component" value="Unassembled WGS sequence"/>
</dbReference>
<comment type="similarity">
    <text evidence="1">Belongs to the pseudouridine synthase Pus10 family.</text>
</comment>
<evidence type="ECO:0000256" key="6">
    <source>
        <dbReference type="ARBA" id="ARBA00079393"/>
    </source>
</evidence>
<dbReference type="Pfam" id="PF21238">
    <property type="entry name" value="Pus10_C"/>
    <property type="match status" value="1"/>
</dbReference>
<evidence type="ECO:0000256" key="7">
    <source>
        <dbReference type="ARBA" id="ARBA00083669"/>
    </source>
</evidence>
<dbReference type="GO" id="GO:0031119">
    <property type="term" value="P:tRNA pseudouridine synthesis"/>
    <property type="evidence" value="ECO:0007669"/>
    <property type="project" value="UniProtKB-ARBA"/>
</dbReference>
<dbReference type="Pfam" id="PF21237">
    <property type="entry name" value="Pus10_N_euk"/>
    <property type="match status" value="1"/>
</dbReference>
<dbReference type="PANTHER" id="PTHR21568">
    <property type="entry name" value="TRNA PSEUDOURIDINE SYNTHASE PUS10"/>
    <property type="match status" value="1"/>
</dbReference>
<dbReference type="EMBL" id="SEYY01020138">
    <property type="protein sequence ID" value="KAB7497555.1"/>
    <property type="molecule type" value="Genomic_DNA"/>
</dbReference>
<sequence>MESELTSYLSGIGCCWRCILVYLGYSKQEYFSSNHHSNLETEILNGETVDMKEKTLGSSLASNMTNKMDIISASVCKKLRVSVCISCLGLLQTCESTEVIKKLSDAVREGDFDAKSFSLGLSLPLSLPFRIHLIWAHLLKKFSDLQVEETRRNHVGVLKDIWRSLVGPQISLDIDKEYVSGQLVDFNLVVQTDHPDSEEESLILVKIDDQKLKLRQKQTRKYSEGLLTNQFIKDTLSEIGDEKVLHIFPDPPSVPNEQFFFKQITCTHASLYLAGRYNKYSRTLPQTPWFVSEDRRFNSSVQELICEPLKKSIRSEGYKFSSSGREDVDVRCLGRGRPFVIEFTNPHRIHFDDDFMQVLQEEVNISSGDLVRIKDLQIINKKDTSNLKEGEDEKTKSYCALCFSTKSIQPEALENLQTIKDLVLDQMTPLRVLHRRPLSVRKRVVHSIRAESIDEKFFRLFLNTQAGTYIKEFVHGDFGRTTPNLGSILGAKCDIIALDVEVKKSFIAVIDVYNKCTARLATIAK</sequence>
<dbReference type="OrthoDB" id="271937at2759"/>
<evidence type="ECO:0000256" key="1">
    <source>
        <dbReference type="ARBA" id="ARBA00009652"/>
    </source>
</evidence>
<evidence type="ECO:0000256" key="5">
    <source>
        <dbReference type="ARBA" id="ARBA00075270"/>
    </source>
</evidence>
<dbReference type="InterPro" id="IPR039894">
    <property type="entry name" value="Pus10-like"/>
</dbReference>
<dbReference type="GO" id="GO:0160148">
    <property type="term" value="F:tRNA pseudouridine(55) synthase activity"/>
    <property type="evidence" value="ECO:0007669"/>
    <property type="project" value="UniProtKB-EC"/>
</dbReference>
<comment type="caution">
    <text evidence="10">The sequence shown here is derived from an EMBL/GenBank/DDBJ whole genome shotgun (WGS) entry which is preliminary data.</text>
</comment>
<dbReference type="AlphaFoldDB" id="A0A5N5SUF9"/>
<feature type="domain" description="Pus10-like C-terminal" evidence="9">
    <location>
        <begin position="272"/>
        <end position="501"/>
    </location>
</feature>
<dbReference type="EC" id="5.4.99.25" evidence="2"/>
<dbReference type="InterPro" id="IPR048742">
    <property type="entry name" value="Pus10_N_euk"/>
</dbReference>
<dbReference type="Gene3D" id="3.30.70.3190">
    <property type="match status" value="1"/>
</dbReference>
<keyword evidence="11" id="KW-1185">Reference proteome</keyword>
<evidence type="ECO:0000259" key="8">
    <source>
        <dbReference type="Pfam" id="PF21237"/>
    </source>
</evidence>
<name>A0A5N5SUF9_9CRUS</name>
<evidence type="ECO:0000256" key="2">
    <source>
        <dbReference type="ARBA" id="ARBA00012787"/>
    </source>
</evidence>
<proteinExistence type="inferred from homology"/>
<dbReference type="PANTHER" id="PTHR21568:SF0">
    <property type="entry name" value="TRNA PSEUDOURIDINE SYNTHASE PUS10"/>
    <property type="match status" value="1"/>
</dbReference>
<evidence type="ECO:0000259" key="9">
    <source>
        <dbReference type="Pfam" id="PF21238"/>
    </source>
</evidence>
<dbReference type="InterPro" id="IPR020103">
    <property type="entry name" value="PsdUridine_synth_cat_dom_sf"/>
</dbReference>
<dbReference type="Gene3D" id="3.30.70.2510">
    <property type="match status" value="1"/>
</dbReference>
<keyword evidence="4" id="KW-0413">Isomerase</keyword>
<evidence type="ECO:0000256" key="3">
    <source>
        <dbReference type="ARBA" id="ARBA00022694"/>
    </source>
</evidence>
<evidence type="ECO:0000256" key="4">
    <source>
        <dbReference type="ARBA" id="ARBA00023235"/>
    </source>
</evidence>
<dbReference type="FunFam" id="3.30.70.2510:FF:000001">
    <property type="entry name" value="tRNA pseudouridine synthase Pus10"/>
    <property type="match status" value="1"/>
</dbReference>
<feature type="domain" description="Pus10 N-terminal eukaryotes" evidence="8">
    <location>
        <begin position="84"/>
        <end position="266"/>
    </location>
</feature>
<evidence type="ECO:0000313" key="11">
    <source>
        <dbReference type="Proteomes" id="UP000326759"/>
    </source>
</evidence>
<reference evidence="10 11" key="1">
    <citation type="journal article" date="2019" name="PLoS Biol.">
        <title>Sex chromosomes control vertical transmission of feminizing Wolbachia symbionts in an isopod.</title>
        <authorList>
            <person name="Becking T."/>
            <person name="Chebbi M.A."/>
            <person name="Giraud I."/>
            <person name="Moumen B."/>
            <person name="Laverre T."/>
            <person name="Caubet Y."/>
            <person name="Peccoud J."/>
            <person name="Gilbert C."/>
            <person name="Cordaux R."/>
        </authorList>
    </citation>
    <scope>NUCLEOTIDE SEQUENCE [LARGE SCALE GENOMIC DNA]</scope>
    <source>
        <strain evidence="10">ANa2</strain>
        <tissue evidence="10">Whole body excluding digestive tract and cuticle</tissue>
    </source>
</reference>
<accession>A0A5N5SUF9</accession>
<gene>
    <name evidence="10" type="primary">PUS10</name>
    <name evidence="10" type="ORF">Anas_02389</name>
</gene>
<dbReference type="GO" id="GO:0003723">
    <property type="term" value="F:RNA binding"/>
    <property type="evidence" value="ECO:0007669"/>
    <property type="project" value="InterPro"/>
</dbReference>
<keyword evidence="3" id="KW-0819">tRNA processing</keyword>
<dbReference type="NCBIfam" id="TIGR01213">
    <property type="entry name" value="pseudo_Pus10arc"/>
    <property type="match status" value="1"/>
</dbReference>
<protein>
    <recommendedName>
        <fullName evidence="2">tRNA pseudouridine(55) synthase</fullName>
        <ecNumber evidence="2">5.4.99.25</ecNumber>
    </recommendedName>
    <alternativeName>
        <fullName evidence="7">tRNA pseudouridine 55 synthase</fullName>
    </alternativeName>
    <alternativeName>
        <fullName evidence="5">tRNA pseudouridylate synthase</fullName>
    </alternativeName>
    <alternativeName>
        <fullName evidence="6">tRNA-uridine isomerase</fullName>
    </alternativeName>
</protein>